<proteinExistence type="predicted"/>
<dbReference type="AlphaFoldDB" id="K6ZZS6"/>
<gene>
    <name evidence="1" type="ORF">GPLA_3349</name>
</gene>
<organism evidence="1 2">
    <name type="scientific">Paraglaciecola polaris LMG 21857</name>
    <dbReference type="NCBI Taxonomy" id="1129793"/>
    <lineage>
        <taxon>Bacteria</taxon>
        <taxon>Pseudomonadati</taxon>
        <taxon>Pseudomonadota</taxon>
        <taxon>Gammaproteobacteria</taxon>
        <taxon>Alteromonadales</taxon>
        <taxon>Alteromonadaceae</taxon>
        <taxon>Paraglaciecola</taxon>
    </lineage>
</organism>
<name>K6ZZS6_9ALTE</name>
<comment type="caution">
    <text evidence="1">The sequence shown here is derived from an EMBL/GenBank/DDBJ whole genome shotgun (WGS) entry which is preliminary data.</text>
</comment>
<protein>
    <submittedName>
        <fullName evidence="1">Uncharacterized protein</fullName>
    </submittedName>
</protein>
<evidence type="ECO:0000313" key="2">
    <source>
        <dbReference type="Proteomes" id="UP000006322"/>
    </source>
</evidence>
<reference evidence="2" key="1">
    <citation type="journal article" date="2014" name="Environ. Microbiol.">
        <title>Comparative genomics of the marine bacterial genus Glaciecola reveals the high degree of genomic diversity and genomic characteristic for cold adaptation.</title>
        <authorList>
            <person name="Qin Q.L."/>
            <person name="Xie B.B."/>
            <person name="Yu Y."/>
            <person name="Shu Y.L."/>
            <person name="Rong J.C."/>
            <person name="Zhang Y.J."/>
            <person name="Zhao D.L."/>
            <person name="Chen X.L."/>
            <person name="Zhang X.Y."/>
            <person name="Chen B."/>
            <person name="Zhou B.C."/>
            <person name="Zhang Y.Z."/>
        </authorList>
    </citation>
    <scope>NUCLEOTIDE SEQUENCE [LARGE SCALE GENOMIC DNA]</scope>
    <source>
        <strain evidence="2">LMG 21857</strain>
    </source>
</reference>
<dbReference type="Proteomes" id="UP000006322">
    <property type="component" value="Unassembled WGS sequence"/>
</dbReference>
<accession>K6ZZS6</accession>
<sequence>MGNIHGISAPITRQNSQSINAMNVTTILSNTLSLITPNMHKIRITALCA</sequence>
<keyword evidence="2" id="KW-1185">Reference proteome</keyword>
<dbReference type="EMBL" id="BAER01000097">
    <property type="protein sequence ID" value="GAC34238.1"/>
    <property type="molecule type" value="Genomic_DNA"/>
</dbReference>
<evidence type="ECO:0000313" key="1">
    <source>
        <dbReference type="EMBL" id="GAC34238.1"/>
    </source>
</evidence>